<accession>A0A0F4YDH0</accession>
<organism evidence="3 4">
    <name type="scientific">Rasamsonia emersonii (strain ATCC 16479 / CBS 393.64 / IMI 116815)</name>
    <dbReference type="NCBI Taxonomy" id="1408163"/>
    <lineage>
        <taxon>Eukaryota</taxon>
        <taxon>Fungi</taxon>
        <taxon>Dikarya</taxon>
        <taxon>Ascomycota</taxon>
        <taxon>Pezizomycotina</taxon>
        <taxon>Eurotiomycetes</taxon>
        <taxon>Eurotiomycetidae</taxon>
        <taxon>Eurotiales</taxon>
        <taxon>Trichocomaceae</taxon>
        <taxon>Rasamsonia</taxon>
    </lineage>
</organism>
<name>A0A0F4YDH0_RASE3</name>
<keyword evidence="2" id="KW-1133">Transmembrane helix</keyword>
<dbReference type="InterPro" id="IPR021109">
    <property type="entry name" value="Peptidase_aspartic_dom_sf"/>
</dbReference>
<proteinExistence type="predicted"/>
<dbReference type="Proteomes" id="UP000053958">
    <property type="component" value="Unassembled WGS sequence"/>
</dbReference>
<evidence type="ECO:0000313" key="3">
    <source>
        <dbReference type="EMBL" id="KKA16135.1"/>
    </source>
</evidence>
<keyword evidence="2" id="KW-0472">Membrane</keyword>
<reference evidence="3 4" key="1">
    <citation type="submission" date="2015-04" db="EMBL/GenBank/DDBJ databases">
        <authorList>
            <person name="Heijne W.H."/>
            <person name="Fedorova N.D."/>
            <person name="Nierman W.C."/>
            <person name="Vollebregt A.W."/>
            <person name="Zhao Z."/>
            <person name="Wu L."/>
            <person name="Kumar M."/>
            <person name="Stam H."/>
            <person name="van den Berg M.A."/>
            <person name="Pel H.J."/>
        </authorList>
    </citation>
    <scope>NUCLEOTIDE SEQUENCE [LARGE SCALE GENOMIC DNA]</scope>
    <source>
        <strain evidence="3 4">CBS 393.64</strain>
    </source>
</reference>
<keyword evidence="2" id="KW-0812">Transmembrane</keyword>
<comment type="caution">
    <text evidence="3">The sequence shown here is derived from an EMBL/GenBank/DDBJ whole genome shotgun (WGS) entry which is preliminary data.</text>
</comment>
<feature type="region of interest" description="Disordered" evidence="1">
    <location>
        <begin position="294"/>
        <end position="314"/>
    </location>
</feature>
<evidence type="ECO:0000313" key="4">
    <source>
        <dbReference type="Proteomes" id="UP000053958"/>
    </source>
</evidence>
<sequence length="314" mass="33149">SREIPPPSSPQTLPVMFSPVNPYLYLPKSTCDAIAAELPVEYHADMGLYYWDTTSPEYSKIVTSPAYLGFTFQLNALNTANFTVRVPFALLNLTLEAPLVSTPTQYFPCFTSNGTYGLGRAFLQAAFVGVNWSNDGVGNWFLAQAPGPNYQATPSTTVIAPGDQSLTGSQNSWLDTWTGHWTPLPEPSDVSNANAAESSASSRSGGLSSGGKAGIGVGVSVGGLLIIAGVVLCLLRRGGRQEDATKAEATPLQPNAAMVAPAAVMESYKPYGDMGASKQTYAYYGGPPPVAPGSVPRAPVELDNHSGRIHELRS</sequence>
<keyword evidence="4" id="KW-1185">Reference proteome</keyword>
<feature type="non-terminal residue" evidence="3">
    <location>
        <position position="1"/>
    </location>
</feature>
<dbReference type="GeneID" id="25313365"/>
<evidence type="ECO:0008006" key="5">
    <source>
        <dbReference type="Google" id="ProtNLM"/>
    </source>
</evidence>
<dbReference type="SUPFAM" id="SSF50630">
    <property type="entry name" value="Acid proteases"/>
    <property type="match status" value="1"/>
</dbReference>
<dbReference type="OrthoDB" id="4074350at2759"/>
<dbReference type="AlphaFoldDB" id="A0A0F4YDH0"/>
<gene>
    <name evidence="3" type="ORF">T310_10301</name>
</gene>
<dbReference type="EMBL" id="LASV01000828">
    <property type="protein sequence ID" value="KKA16135.1"/>
    <property type="molecule type" value="Genomic_DNA"/>
</dbReference>
<feature type="compositionally biased region" description="Low complexity" evidence="1">
    <location>
        <begin position="188"/>
        <end position="206"/>
    </location>
</feature>
<dbReference type="RefSeq" id="XP_013322747.1">
    <property type="nucleotide sequence ID" value="XM_013467293.1"/>
</dbReference>
<feature type="region of interest" description="Disordered" evidence="1">
    <location>
        <begin position="177"/>
        <end position="210"/>
    </location>
</feature>
<evidence type="ECO:0000256" key="2">
    <source>
        <dbReference type="SAM" id="Phobius"/>
    </source>
</evidence>
<protein>
    <recommendedName>
        <fullName evidence="5">Peptidase A1 domain-containing protein</fullName>
    </recommendedName>
</protein>
<dbReference type="STRING" id="1408163.A0A0F4YDH0"/>
<feature type="compositionally biased region" description="Basic and acidic residues" evidence="1">
    <location>
        <begin position="300"/>
        <end position="314"/>
    </location>
</feature>
<dbReference type="Gene3D" id="2.40.70.10">
    <property type="entry name" value="Acid Proteases"/>
    <property type="match status" value="1"/>
</dbReference>
<feature type="transmembrane region" description="Helical" evidence="2">
    <location>
        <begin position="213"/>
        <end position="235"/>
    </location>
</feature>
<evidence type="ECO:0000256" key="1">
    <source>
        <dbReference type="SAM" id="MobiDB-lite"/>
    </source>
</evidence>